<dbReference type="Gene3D" id="3.40.718.10">
    <property type="entry name" value="Isopropylmalate Dehydrogenase"/>
    <property type="match status" value="1"/>
</dbReference>
<evidence type="ECO:0000256" key="5">
    <source>
        <dbReference type="ARBA" id="ARBA00023027"/>
    </source>
</evidence>
<dbReference type="PROSITE" id="PS00470">
    <property type="entry name" value="IDH_IMDH"/>
    <property type="match status" value="1"/>
</dbReference>
<evidence type="ECO:0000313" key="8">
    <source>
        <dbReference type="EMBL" id="ANV80973.1"/>
    </source>
</evidence>
<accession>A0A1B1TFB8</accession>
<reference evidence="8" key="2">
    <citation type="journal article" date="2015" name="ISME J.">
        <title>A new class of marine Euryarchaeota group II from the Mediterranean deep chlorophyll maximum.</title>
        <authorList>
            <person name="Martin-Cuadrado A.B."/>
            <person name="Garcia-Heredia I."/>
            <person name="Molto A.G."/>
            <person name="Lopez-Ubeda R."/>
            <person name="Kimes N."/>
            <person name="Lopez-Garcia P."/>
            <person name="Moreira D."/>
            <person name="Rodriguez-Valera F."/>
        </authorList>
    </citation>
    <scope>NUCLEOTIDE SEQUENCE</scope>
</reference>
<feature type="domain" description="Isopropylmalate dehydrogenase-like" evidence="7">
    <location>
        <begin position="5"/>
        <end position="382"/>
    </location>
</feature>
<comment type="cofactor">
    <cofactor evidence="2">
        <name>Mg(2+)</name>
        <dbReference type="ChEBI" id="CHEBI:18420"/>
    </cofactor>
</comment>
<dbReference type="InterPro" id="IPR019818">
    <property type="entry name" value="IsoCit/isopropylmalate_DH_CS"/>
</dbReference>
<dbReference type="EMBL" id="KP211913">
    <property type="protein sequence ID" value="ANV80973.1"/>
    <property type="molecule type" value="Genomic_DNA"/>
</dbReference>
<evidence type="ECO:0000256" key="6">
    <source>
        <dbReference type="ARBA" id="ARBA00023211"/>
    </source>
</evidence>
<keyword evidence="4" id="KW-0560">Oxidoreductase</keyword>
<organism evidence="8">
    <name type="scientific">uncultured Poseidoniia archaeon</name>
    <dbReference type="NCBI Taxonomy" id="1697135"/>
    <lineage>
        <taxon>Archaea</taxon>
        <taxon>Methanobacteriati</taxon>
        <taxon>Thermoplasmatota</taxon>
        <taxon>Candidatus Poseidoniia</taxon>
        <taxon>environmental samples</taxon>
    </lineage>
</organism>
<keyword evidence="5" id="KW-0520">NAD</keyword>
<evidence type="ECO:0000256" key="4">
    <source>
        <dbReference type="ARBA" id="ARBA00023002"/>
    </source>
</evidence>
<reference evidence="8" key="1">
    <citation type="submission" date="2014-11" db="EMBL/GenBank/DDBJ databases">
        <authorList>
            <person name="Zhu J."/>
            <person name="Qi W."/>
            <person name="Song R."/>
        </authorList>
    </citation>
    <scope>NUCLEOTIDE SEQUENCE</scope>
</reference>
<dbReference type="InterPro" id="IPR050501">
    <property type="entry name" value="ICDH/IPMDH"/>
</dbReference>
<name>A0A1B1TFB8_9ARCH</name>
<dbReference type="PANTHER" id="PTHR43275:SF1">
    <property type="entry name" value="D-MALATE DEHYDROGENASE [DECARBOXYLATING]"/>
    <property type="match status" value="1"/>
</dbReference>
<evidence type="ECO:0000256" key="1">
    <source>
        <dbReference type="ARBA" id="ARBA00001936"/>
    </source>
</evidence>
<dbReference type="PANTHER" id="PTHR43275">
    <property type="entry name" value="D-MALATE DEHYDROGENASE [DECARBOXYLATING]"/>
    <property type="match status" value="1"/>
</dbReference>
<evidence type="ECO:0000256" key="3">
    <source>
        <dbReference type="ARBA" id="ARBA00022723"/>
    </source>
</evidence>
<proteinExistence type="predicted"/>
<evidence type="ECO:0000256" key="2">
    <source>
        <dbReference type="ARBA" id="ARBA00001946"/>
    </source>
</evidence>
<dbReference type="AlphaFoldDB" id="A0A1B1TFB8"/>
<dbReference type="GO" id="GO:0051287">
    <property type="term" value="F:NAD binding"/>
    <property type="evidence" value="ECO:0007669"/>
    <property type="project" value="InterPro"/>
</dbReference>
<dbReference type="Pfam" id="PF00180">
    <property type="entry name" value="Iso_dh"/>
    <property type="match status" value="1"/>
</dbReference>
<dbReference type="SUPFAM" id="SSF53659">
    <property type="entry name" value="Isocitrate/Isopropylmalate dehydrogenase-like"/>
    <property type="match status" value="1"/>
</dbReference>
<protein>
    <submittedName>
        <fullName evidence="8">Isocitrate/isopropylmalate dehydrogenase</fullName>
    </submittedName>
</protein>
<sequence>MSDYRIAILPGDGTGREVALEATKILDTIASNSNFGFEQMDIPCGGQLYKETGKEWEEGSFELCRDEADAIFLGAIGHPGSYLPNGDLAGGSVILGMRSGLDLYANVRPVKLFQGVLHKVHGRFTQIWQPDMVDMTILRENTEGLYYSLLKRASNRAQGLEDYSIPDMEFPDLKGEVAYDPRPISSHGTERLVKMGFDIAQTRNGAPADGVSKVSCIDKSNVTRGCQLFRRTFDQVASNYPSITTDYGYIDAFTQWITRNPEHYDVVVTSNMFGDIATDLASILQGGMGMAGSGNIGDDHAFFEPVHGSSPKYAGMNKVNPIASINSVQMMTDWLGRRNQDESLLEISKLIEQSVEDHLKEGKMLTYDLGGTASCSDVGDAIAANLANKLSEL</sequence>
<dbReference type="GO" id="GO:0016616">
    <property type="term" value="F:oxidoreductase activity, acting on the CH-OH group of donors, NAD or NADP as acceptor"/>
    <property type="evidence" value="ECO:0007669"/>
    <property type="project" value="InterPro"/>
</dbReference>
<evidence type="ECO:0000259" key="7">
    <source>
        <dbReference type="SMART" id="SM01329"/>
    </source>
</evidence>
<dbReference type="SMART" id="SM01329">
    <property type="entry name" value="Iso_dh"/>
    <property type="match status" value="1"/>
</dbReference>
<comment type="cofactor">
    <cofactor evidence="1">
        <name>Mn(2+)</name>
        <dbReference type="ChEBI" id="CHEBI:29035"/>
    </cofactor>
</comment>
<keyword evidence="6" id="KW-0464">Manganese</keyword>
<dbReference type="GO" id="GO:0000287">
    <property type="term" value="F:magnesium ion binding"/>
    <property type="evidence" value="ECO:0007669"/>
    <property type="project" value="InterPro"/>
</dbReference>
<keyword evidence="3" id="KW-0479">Metal-binding</keyword>
<dbReference type="InterPro" id="IPR024084">
    <property type="entry name" value="IsoPropMal-DH-like_dom"/>
</dbReference>